<dbReference type="Proteomes" id="UP000662637">
    <property type="component" value="Unassembled WGS sequence"/>
</dbReference>
<dbReference type="EMBL" id="CABDUW010000487">
    <property type="protein sequence ID" value="VTJ69966.1"/>
    <property type="molecule type" value="Genomic_DNA"/>
</dbReference>
<evidence type="ECO:0000313" key="3">
    <source>
        <dbReference type="Proteomes" id="UP000335636"/>
    </source>
</evidence>
<sequence length="101" mass="10879">MHHASRCSYTDGCYMRRVLLRQNQCVRATISVPLAQKTRPQLASWAAHLDCLPLGSPHGRAGTAGWCLAPTSSLVLPSVLGVPLPQCLLEVPSRTPVPVLP</sequence>
<dbReference type="Proteomes" id="UP000335636">
    <property type="component" value="Unassembled WGS sequence"/>
</dbReference>
<reference evidence="1" key="2">
    <citation type="submission" date="2020-08" db="EMBL/GenBank/DDBJ databases">
        <authorList>
            <person name="Shumante A."/>
            <person name="Zimin A.V."/>
            <person name="Puiu D."/>
            <person name="Salzberg S.L."/>
        </authorList>
    </citation>
    <scope>NUCLEOTIDE SEQUENCE</scope>
    <source>
        <strain evidence="1">WC2-LM</strain>
        <tissue evidence="1">Liver</tissue>
    </source>
</reference>
<keyword evidence="3" id="KW-1185">Reference proteome</keyword>
<evidence type="ECO:0000313" key="2">
    <source>
        <dbReference type="EMBL" id="VTJ69966.1"/>
    </source>
</evidence>
<name>A0A5E4BL61_MARMO</name>
<proteinExistence type="predicted"/>
<protein>
    <submittedName>
        <fullName evidence="2">Uncharacterized protein</fullName>
    </submittedName>
</protein>
<dbReference type="AlphaFoldDB" id="A0A5E4BL61"/>
<evidence type="ECO:0000313" key="1">
    <source>
        <dbReference type="EMBL" id="KAF7466714.1"/>
    </source>
</evidence>
<gene>
    <name evidence="1" type="ORF">GHT09_001998</name>
    <name evidence="2" type="ORF">MONAX_5E013834</name>
</gene>
<organism evidence="2 3">
    <name type="scientific">Marmota monax</name>
    <name type="common">Woodchuck</name>
    <dbReference type="NCBI Taxonomy" id="9995"/>
    <lineage>
        <taxon>Eukaryota</taxon>
        <taxon>Metazoa</taxon>
        <taxon>Chordata</taxon>
        <taxon>Craniata</taxon>
        <taxon>Vertebrata</taxon>
        <taxon>Euteleostomi</taxon>
        <taxon>Mammalia</taxon>
        <taxon>Eutheria</taxon>
        <taxon>Euarchontoglires</taxon>
        <taxon>Glires</taxon>
        <taxon>Rodentia</taxon>
        <taxon>Sciuromorpha</taxon>
        <taxon>Sciuridae</taxon>
        <taxon>Xerinae</taxon>
        <taxon>Marmotini</taxon>
        <taxon>Marmota</taxon>
    </lineage>
</organism>
<reference evidence="2 3" key="1">
    <citation type="submission" date="2019-04" db="EMBL/GenBank/DDBJ databases">
        <authorList>
            <person name="Alioto T."/>
            <person name="Alioto T."/>
        </authorList>
    </citation>
    <scope>NUCLEOTIDE SEQUENCE [LARGE SCALE GENOMIC DNA]</scope>
</reference>
<accession>A0A5E4BL61</accession>
<dbReference type="EMBL" id="WJEC01007835">
    <property type="protein sequence ID" value="KAF7466714.1"/>
    <property type="molecule type" value="Genomic_DNA"/>
</dbReference>